<dbReference type="PANTHER" id="PTHR33327:SF3">
    <property type="entry name" value="RNA-DIRECTED DNA POLYMERASE"/>
    <property type="match status" value="1"/>
</dbReference>
<dbReference type="STRING" id="37653.A0A0L8HT91"/>
<gene>
    <name evidence="2" type="ORF">OCBIM_22006650mg</name>
</gene>
<proteinExistence type="predicted"/>
<dbReference type="PANTHER" id="PTHR33327">
    <property type="entry name" value="ENDONUCLEASE"/>
    <property type="match status" value="1"/>
</dbReference>
<accession>A0A0L8HT91</accession>
<sequence length="100" mass="11369">MTVLPPAWTGDTLIWFAQLEASFAANRIATEAQKYNIMLSNLPPLLSNEIRDLLVDPTEPFSYSSVKEELLKRTANSKRKEFAKLFNSEQLGDRKPTQLL</sequence>
<evidence type="ECO:0000313" key="2">
    <source>
        <dbReference type="EMBL" id="KOF92422.1"/>
    </source>
</evidence>
<dbReference type="Pfam" id="PF23055">
    <property type="entry name" value="DUF7041"/>
    <property type="match status" value="1"/>
</dbReference>
<organism evidence="2">
    <name type="scientific">Octopus bimaculoides</name>
    <name type="common">California two-spotted octopus</name>
    <dbReference type="NCBI Taxonomy" id="37653"/>
    <lineage>
        <taxon>Eukaryota</taxon>
        <taxon>Metazoa</taxon>
        <taxon>Spiralia</taxon>
        <taxon>Lophotrochozoa</taxon>
        <taxon>Mollusca</taxon>
        <taxon>Cephalopoda</taxon>
        <taxon>Coleoidea</taxon>
        <taxon>Octopodiformes</taxon>
        <taxon>Octopoda</taxon>
        <taxon>Incirrata</taxon>
        <taxon>Octopodidae</taxon>
        <taxon>Octopus</taxon>
    </lineage>
</organism>
<protein>
    <recommendedName>
        <fullName evidence="1">DUF7041 domain-containing protein</fullName>
    </recommendedName>
</protein>
<dbReference type="EMBL" id="KQ417339">
    <property type="protein sequence ID" value="KOF92422.1"/>
    <property type="molecule type" value="Genomic_DNA"/>
</dbReference>
<dbReference type="OrthoDB" id="6159822at2759"/>
<dbReference type="InterPro" id="IPR055469">
    <property type="entry name" value="DUF7041"/>
</dbReference>
<evidence type="ECO:0000259" key="1">
    <source>
        <dbReference type="Pfam" id="PF23055"/>
    </source>
</evidence>
<reference evidence="2" key="1">
    <citation type="submission" date="2015-07" db="EMBL/GenBank/DDBJ databases">
        <title>MeaNS - Measles Nucleotide Surveillance Program.</title>
        <authorList>
            <person name="Tran T."/>
            <person name="Druce J."/>
        </authorList>
    </citation>
    <scope>NUCLEOTIDE SEQUENCE</scope>
    <source>
        <strain evidence="2">UCB-OBI-ISO-001</strain>
        <tissue evidence="2">Gonad</tissue>
    </source>
</reference>
<dbReference type="AlphaFoldDB" id="A0A0L8HT91"/>
<feature type="domain" description="DUF7041" evidence="1">
    <location>
        <begin position="4"/>
        <end position="86"/>
    </location>
</feature>
<name>A0A0L8HT91_OCTBM</name>
<feature type="non-terminal residue" evidence="2">
    <location>
        <position position="100"/>
    </location>
</feature>